<comment type="caution">
    <text evidence="8">The sequence shown here is derived from an EMBL/GenBank/DDBJ whole genome shotgun (WGS) entry which is preliminary data.</text>
</comment>
<sequence>MDSARLDRRVALKIIPFVFLLFFVAYTDRIALSYAGPAGMNSDLALTSTAFGFAAGIFFLGYLLVEIPSNIIMQRVGARRWLARIILSWGIVQVAMAFAPNAEILYVLRFLLGVAEGGFAPGVILYLTLWFSSAYRGRALSRFLVAPVTASIVGAPLAIGLIAAGNSAQLFGLSGWRFLILVTGVPAVVLGVVTWFYLADGPEKARWLSRAERDDIATRLADTQGHEVNTGGVKAALRDRRVWLLGLCNFSFVYGGYTLTFFLPTIVSGFQAQFNVSFTQIQGALLIAVPFAVGGAAQLWFGRHTDRRGHIGAHIAAACAFGLVGGLGATLARDPYTLIAFICLMAVGIYAGGTLALILVSNLYVGPGSATAIALVNSIGVPAGFAGPYLTGWLRDLTGAESIGLILVTVLLVISGVIGIVFDRRRRTPSAPAPHQEAV</sequence>
<feature type="transmembrane region" description="Helical" evidence="6">
    <location>
        <begin position="313"/>
        <end position="332"/>
    </location>
</feature>
<keyword evidence="2" id="KW-0813">Transport</keyword>
<name>A0ABN2MJX6_9PSEU</name>
<evidence type="ECO:0000256" key="5">
    <source>
        <dbReference type="ARBA" id="ARBA00023136"/>
    </source>
</evidence>
<evidence type="ECO:0000256" key="4">
    <source>
        <dbReference type="ARBA" id="ARBA00022989"/>
    </source>
</evidence>
<feature type="transmembrane region" description="Helical" evidence="6">
    <location>
        <begin position="403"/>
        <end position="422"/>
    </location>
</feature>
<feature type="transmembrane region" description="Helical" evidence="6">
    <location>
        <begin position="372"/>
        <end position="391"/>
    </location>
</feature>
<organism evidence="8 9">
    <name type="scientific">Pseudonocardia ailaonensis</name>
    <dbReference type="NCBI Taxonomy" id="367279"/>
    <lineage>
        <taxon>Bacteria</taxon>
        <taxon>Bacillati</taxon>
        <taxon>Actinomycetota</taxon>
        <taxon>Actinomycetes</taxon>
        <taxon>Pseudonocardiales</taxon>
        <taxon>Pseudonocardiaceae</taxon>
        <taxon>Pseudonocardia</taxon>
    </lineage>
</organism>
<feature type="domain" description="Major facilitator superfamily (MFS) profile" evidence="7">
    <location>
        <begin position="14"/>
        <end position="427"/>
    </location>
</feature>
<evidence type="ECO:0000256" key="2">
    <source>
        <dbReference type="ARBA" id="ARBA00022448"/>
    </source>
</evidence>
<keyword evidence="3 6" id="KW-0812">Transmembrane</keyword>
<protein>
    <submittedName>
        <fullName evidence="8">MFS transporter</fullName>
    </submittedName>
</protein>
<feature type="transmembrane region" description="Helical" evidence="6">
    <location>
        <begin position="176"/>
        <end position="198"/>
    </location>
</feature>
<feature type="transmembrane region" description="Helical" evidence="6">
    <location>
        <begin position="81"/>
        <end position="100"/>
    </location>
</feature>
<evidence type="ECO:0000256" key="6">
    <source>
        <dbReference type="SAM" id="Phobius"/>
    </source>
</evidence>
<dbReference type="Pfam" id="PF07690">
    <property type="entry name" value="MFS_1"/>
    <property type="match status" value="1"/>
</dbReference>
<dbReference type="Gene3D" id="1.20.1250.20">
    <property type="entry name" value="MFS general substrate transporter like domains"/>
    <property type="match status" value="2"/>
</dbReference>
<gene>
    <name evidence="8" type="ORF">GCM10009836_02800</name>
</gene>
<feature type="transmembrane region" description="Helical" evidence="6">
    <location>
        <begin position="106"/>
        <end position="131"/>
    </location>
</feature>
<evidence type="ECO:0000256" key="3">
    <source>
        <dbReference type="ARBA" id="ARBA00022692"/>
    </source>
</evidence>
<keyword evidence="4 6" id="KW-1133">Transmembrane helix</keyword>
<dbReference type="CDD" id="cd17319">
    <property type="entry name" value="MFS_ExuT_GudP_like"/>
    <property type="match status" value="1"/>
</dbReference>
<evidence type="ECO:0000259" key="7">
    <source>
        <dbReference type="PROSITE" id="PS50850"/>
    </source>
</evidence>
<feature type="transmembrane region" description="Helical" evidence="6">
    <location>
        <begin position="338"/>
        <end position="360"/>
    </location>
</feature>
<feature type="transmembrane region" description="Helical" evidence="6">
    <location>
        <begin position="283"/>
        <end position="301"/>
    </location>
</feature>
<dbReference type="Proteomes" id="UP001500449">
    <property type="component" value="Unassembled WGS sequence"/>
</dbReference>
<feature type="transmembrane region" description="Helical" evidence="6">
    <location>
        <begin position="242"/>
        <end position="263"/>
    </location>
</feature>
<feature type="transmembrane region" description="Helical" evidence="6">
    <location>
        <begin position="143"/>
        <end position="164"/>
    </location>
</feature>
<dbReference type="PROSITE" id="PS50850">
    <property type="entry name" value="MFS"/>
    <property type="match status" value="1"/>
</dbReference>
<dbReference type="InterPro" id="IPR011701">
    <property type="entry name" value="MFS"/>
</dbReference>
<keyword evidence="9" id="KW-1185">Reference proteome</keyword>
<keyword evidence="5 6" id="KW-0472">Membrane</keyword>
<reference evidence="8 9" key="1">
    <citation type="journal article" date="2019" name="Int. J. Syst. Evol. Microbiol.">
        <title>The Global Catalogue of Microorganisms (GCM) 10K type strain sequencing project: providing services to taxonomists for standard genome sequencing and annotation.</title>
        <authorList>
            <consortium name="The Broad Institute Genomics Platform"/>
            <consortium name="The Broad Institute Genome Sequencing Center for Infectious Disease"/>
            <person name="Wu L."/>
            <person name="Ma J."/>
        </authorList>
    </citation>
    <scope>NUCLEOTIDE SEQUENCE [LARGE SCALE GENOMIC DNA]</scope>
    <source>
        <strain evidence="8 9">JCM 16009</strain>
    </source>
</reference>
<evidence type="ECO:0000256" key="1">
    <source>
        <dbReference type="ARBA" id="ARBA00004651"/>
    </source>
</evidence>
<dbReference type="PANTHER" id="PTHR43791:SF36">
    <property type="entry name" value="TRANSPORTER, PUTATIVE (AFU_ORTHOLOGUE AFUA_6G08340)-RELATED"/>
    <property type="match status" value="1"/>
</dbReference>
<feature type="transmembrane region" description="Helical" evidence="6">
    <location>
        <begin position="12"/>
        <end position="32"/>
    </location>
</feature>
<comment type="subcellular location">
    <subcellularLocation>
        <location evidence="1">Cell membrane</location>
        <topology evidence="1">Multi-pass membrane protein</topology>
    </subcellularLocation>
</comment>
<dbReference type="PANTHER" id="PTHR43791">
    <property type="entry name" value="PERMEASE-RELATED"/>
    <property type="match status" value="1"/>
</dbReference>
<evidence type="ECO:0000313" key="9">
    <source>
        <dbReference type="Proteomes" id="UP001500449"/>
    </source>
</evidence>
<accession>A0ABN2MJX6</accession>
<evidence type="ECO:0000313" key="8">
    <source>
        <dbReference type="EMBL" id="GAA1828491.1"/>
    </source>
</evidence>
<dbReference type="SUPFAM" id="SSF103473">
    <property type="entry name" value="MFS general substrate transporter"/>
    <property type="match status" value="1"/>
</dbReference>
<proteinExistence type="predicted"/>
<dbReference type="EMBL" id="BAAAQK010000001">
    <property type="protein sequence ID" value="GAA1828491.1"/>
    <property type="molecule type" value="Genomic_DNA"/>
</dbReference>
<dbReference type="InterPro" id="IPR020846">
    <property type="entry name" value="MFS_dom"/>
</dbReference>
<dbReference type="InterPro" id="IPR036259">
    <property type="entry name" value="MFS_trans_sf"/>
</dbReference>
<feature type="transmembrane region" description="Helical" evidence="6">
    <location>
        <begin position="44"/>
        <end position="65"/>
    </location>
</feature>